<name>A0A0E0QGA2_ORYRU</name>
<keyword evidence="2" id="KW-1185">Reference proteome</keyword>
<dbReference type="EnsemblPlants" id="ORUFI08G08700.1">
    <property type="protein sequence ID" value="ORUFI08G08700.1"/>
    <property type="gene ID" value="ORUFI08G08700"/>
</dbReference>
<dbReference type="HOGENOM" id="CLU_3053718_0_0_1"/>
<dbReference type="AlphaFoldDB" id="A0A0E0QGA2"/>
<protein>
    <submittedName>
        <fullName evidence="1">Uncharacterized protein</fullName>
    </submittedName>
</protein>
<proteinExistence type="predicted"/>
<evidence type="ECO:0000313" key="1">
    <source>
        <dbReference type="EnsemblPlants" id="ORUFI08G08700.1"/>
    </source>
</evidence>
<dbReference type="Gramene" id="ORUFI08G08700.1">
    <property type="protein sequence ID" value="ORUFI08G08700.1"/>
    <property type="gene ID" value="ORUFI08G08700"/>
</dbReference>
<sequence length="54" mass="6143">MPCRAQVLETSGGSGIRQYAFRLPRRFTRRSFLPTAPRTPAGFWVVWSVDLVFG</sequence>
<reference evidence="1" key="2">
    <citation type="submission" date="2015-06" db="UniProtKB">
        <authorList>
            <consortium name="EnsemblPlants"/>
        </authorList>
    </citation>
    <scope>IDENTIFICATION</scope>
</reference>
<accession>A0A0E0QGA2</accession>
<evidence type="ECO:0000313" key="2">
    <source>
        <dbReference type="Proteomes" id="UP000008022"/>
    </source>
</evidence>
<organism evidence="1 2">
    <name type="scientific">Oryza rufipogon</name>
    <name type="common">Brownbeard rice</name>
    <name type="synonym">Asian wild rice</name>
    <dbReference type="NCBI Taxonomy" id="4529"/>
    <lineage>
        <taxon>Eukaryota</taxon>
        <taxon>Viridiplantae</taxon>
        <taxon>Streptophyta</taxon>
        <taxon>Embryophyta</taxon>
        <taxon>Tracheophyta</taxon>
        <taxon>Spermatophyta</taxon>
        <taxon>Magnoliopsida</taxon>
        <taxon>Liliopsida</taxon>
        <taxon>Poales</taxon>
        <taxon>Poaceae</taxon>
        <taxon>BOP clade</taxon>
        <taxon>Oryzoideae</taxon>
        <taxon>Oryzeae</taxon>
        <taxon>Oryzinae</taxon>
        <taxon>Oryza</taxon>
    </lineage>
</organism>
<dbReference type="Proteomes" id="UP000008022">
    <property type="component" value="Unassembled WGS sequence"/>
</dbReference>
<reference evidence="2" key="1">
    <citation type="submission" date="2013-06" db="EMBL/GenBank/DDBJ databases">
        <authorList>
            <person name="Zhao Q."/>
        </authorList>
    </citation>
    <scope>NUCLEOTIDE SEQUENCE</scope>
    <source>
        <strain evidence="2">cv. W1943</strain>
    </source>
</reference>